<evidence type="ECO:0000313" key="1">
    <source>
        <dbReference type="EMBL" id="GIY51845.1"/>
    </source>
</evidence>
<sequence length="74" mass="8430">MEFFHYCAIPFDKYTGKNPWSRRKSDPRDVKRIFRKHARLGSGPIFVILIPSFLDTPGNGMPQRVGGGCCLPFT</sequence>
<protein>
    <submittedName>
        <fullName evidence="1">Uncharacterized protein</fullName>
    </submittedName>
</protein>
<keyword evidence="2" id="KW-1185">Reference proteome</keyword>
<reference evidence="1 2" key="1">
    <citation type="submission" date="2021-06" db="EMBL/GenBank/DDBJ databases">
        <title>Caerostris extrusa draft genome.</title>
        <authorList>
            <person name="Kono N."/>
            <person name="Arakawa K."/>
        </authorList>
    </citation>
    <scope>NUCLEOTIDE SEQUENCE [LARGE SCALE GENOMIC DNA]</scope>
</reference>
<name>A0AAV4U292_CAEEX</name>
<comment type="caution">
    <text evidence="1">The sequence shown here is derived from an EMBL/GenBank/DDBJ whole genome shotgun (WGS) entry which is preliminary data.</text>
</comment>
<accession>A0AAV4U292</accession>
<dbReference type="AlphaFoldDB" id="A0AAV4U292"/>
<proteinExistence type="predicted"/>
<gene>
    <name evidence="1" type="ORF">CEXT_101211</name>
</gene>
<dbReference type="Proteomes" id="UP001054945">
    <property type="component" value="Unassembled WGS sequence"/>
</dbReference>
<dbReference type="EMBL" id="BPLR01012168">
    <property type="protein sequence ID" value="GIY51845.1"/>
    <property type="molecule type" value="Genomic_DNA"/>
</dbReference>
<evidence type="ECO:0000313" key="2">
    <source>
        <dbReference type="Proteomes" id="UP001054945"/>
    </source>
</evidence>
<organism evidence="1 2">
    <name type="scientific">Caerostris extrusa</name>
    <name type="common">Bark spider</name>
    <name type="synonym">Caerostris bankana</name>
    <dbReference type="NCBI Taxonomy" id="172846"/>
    <lineage>
        <taxon>Eukaryota</taxon>
        <taxon>Metazoa</taxon>
        <taxon>Ecdysozoa</taxon>
        <taxon>Arthropoda</taxon>
        <taxon>Chelicerata</taxon>
        <taxon>Arachnida</taxon>
        <taxon>Araneae</taxon>
        <taxon>Araneomorphae</taxon>
        <taxon>Entelegynae</taxon>
        <taxon>Araneoidea</taxon>
        <taxon>Araneidae</taxon>
        <taxon>Caerostris</taxon>
    </lineage>
</organism>